<dbReference type="AlphaFoldDB" id="A0A2G5HEQ5"/>
<sequence>MRTKFGAVYICLDEDGMCISSSPPALSLLPAQALNALLLTIARSILDTQATASRSQLTKTHIMATTPNKTLAFFGATGGCAGTCLALALNAGYHSTALVRTPQKLKDVLKTKNVSEDTIGKYLTILEGNATDPAGIRRTIAPEDNGGRIVDIIINGVGAAPKLQWSLLKPVTIDQPTLCGDVTAAILKVARELSASSPASRKPLFINVSTTGIPSEGKPWDVPVKFTWLYHYVLQQPHEDKRRVQVLVKEDSKSEQSGIGSYVFVKPSLLMDGQALGLGKVRVGTEDQPEIGNTIRRDDVGRFMFERLVKEDLRTEWRNTSLTITY</sequence>
<dbReference type="InterPro" id="IPR051606">
    <property type="entry name" value="Polyketide_Oxido-like"/>
</dbReference>
<reference evidence="3 4" key="1">
    <citation type="submission" date="2015-10" db="EMBL/GenBank/DDBJ databases">
        <title>The cercosporin biosynthetic gene cluster was horizontally transferred to several fungal lineages and shown to be expanded in Cercospora beticola based on microsynteny with recipient genomes.</title>
        <authorList>
            <person name="De Jonge R."/>
            <person name="Ebert M.K."/>
            <person name="Suttle J.C."/>
            <person name="Jurick Ii W.M."/>
            <person name="Secor G.A."/>
            <person name="Thomma B.P."/>
            <person name="Van De Peer Y."/>
            <person name="Bolton M.D."/>
        </authorList>
    </citation>
    <scope>NUCLEOTIDE SEQUENCE [LARGE SCALE GENOMIC DNA]</scope>
    <source>
        <strain evidence="3 4">09-40</strain>
    </source>
</reference>
<dbReference type="OrthoDB" id="63935at2759"/>
<dbReference type="Proteomes" id="UP000230605">
    <property type="component" value="Chromosome 9"/>
</dbReference>
<evidence type="ECO:0000256" key="1">
    <source>
        <dbReference type="ARBA" id="ARBA00038376"/>
    </source>
</evidence>
<dbReference type="PANTHER" id="PTHR43355">
    <property type="entry name" value="FLAVIN REDUCTASE (NADPH)"/>
    <property type="match status" value="1"/>
</dbReference>
<dbReference type="Pfam" id="PF13460">
    <property type="entry name" value="NAD_binding_10"/>
    <property type="match status" value="1"/>
</dbReference>
<accession>A0A2G5HEQ5</accession>
<gene>
    <name evidence="3" type="ORF">CB0940_11329</name>
</gene>
<comment type="similarity">
    <text evidence="1">Belongs to the avfA family.</text>
</comment>
<protein>
    <recommendedName>
        <fullName evidence="2">NAD(P)-binding domain-containing protein</fullName>
    </recommendedName>
</protein>
<comment type="caution">
    <text evidence="3">The sequence shown here is derived from an EMBL/GenBank/DDBJ whole genome shotgun (WGS) entry which is preliminary data.</text>
</comment>
<dbReference type="InterPro" id="IPR016040">
    <property type="entry name" value="NAD(P)-bd_dom"/>
</dbReference>
<proteinExistence type="inferred from homology"/>
<dbReference type="GO" id="GO:0042602">
    <property type="term" value="F:riboflavin reductase (NADPH) activity"/>
    <property type="evidence" value="ECO:0007669"/>
    <property type="project" value="TreeGrafter"/>
</dbReference>
<organism evidence="3 4">
    <name type="scientific">Cercospora beticola</name>
    <name type="common">Sugarbeet leaf spot fungus</name>
    <dbReference type="NCBI Taxonomy" id="122368"/>
    <lineage>
        <taxon>Eukaryota</taxon>
        <taxon>Fungi</taxon>
        <taxon>Dikarya</taxon>
        <taxon>Ascomycota</taxon>
        <taxon>Pezizomycotina</taxon>
        <taxon>Dothideomycetes</taxon>
        <taxon>Dothideomycetidae</taxon>
        <taxon>Mycosphaerellales</taxon>
        <taxon>Mycosphaerellaceae</taxon>
        <taxon>Cercospora</taxon>
    </lineage>
</organism>
<dbReference type="EMBL" id="LKMD01000107">
    <property type="protein sequence ID" value="PIA91009.1"/>
    <property type="molecule type" value="Genomic_DNA"/>
</dbReference>
<dbReference type="PANTHER" id="PTHR43355:SF2">
    <property type="entry name" value="FLAVIN REDUCTASE (NADPH)"/>
    <property type="match status" value="1"/>
</dbReference>
<evidence type="ECO:0000313" key="4">
    <source>
        <dbReference type="Proteomes" id="UP000230605"/>
    </source>
</evidence>
<dbReference type="InterPro" id="IPR036291">
    <property type="entry name" value="NAD(P)-bd_dom_sf"/>
</dbReference>
<evidence type="ECO:0000259" key="2">
    <source>
        <dbReference type="Pfam" id="PF13460"/>
    </source>
</evidence>
<name>A0A2G5HEQ5_CERBT</name>
<evidence type="ECO:0000313" key="3">
    <source>
        <dbReference type="EMBL" id="PIA91009.1"/>
    </source>
</evidence>
<dbReference type="Gene3D" id="3.40.50.720">
    <property type="entry name" value="NAD(P)-binding Rossmann-like Domain"/>
    <property type="match status" value="1"/>
</dbReference>
<dbReference type="GO" id="GO:0004074">
    <property type="term" value="F:biliverdin reductase [NAD(P)H] activity"/>
    <property type="evidence" value="ECO:0007669"/>
    <property type="project" value="TreeGrafter"/>
</dbReference>
<dbReference type="SUPFAM" id="SSF51735">
    <property type="entry name" value="NAD(P)-binding Rossmann-fold domains"/>
    <property type="match status" value="1"/>
</dbReference>
<feature type="domain" description="NAD(P)-binding" evidence="2">
    <location>
        <begin position="75"/>
        <end position="308"/>
    </location>
</feature>